<name>A0ACB7SEK3_HYAAI</name>
<accession>A0ACB7SEK3</accession>
<dbReference type="Proteomes" id="UP000821845">
    <property type="component" value="Chromosome 4"/>
</dbReference>
<comment type="caution">
    <text evidence="1">The sequence shown here is derived from an EMBL/GenBank/DDBJ whole genome shotgun (WGS) entry which is preliminary data.</text>
</comment>
<sequence>MGNAARRAGELPDQASGLTESEKKLIKSTWSTFCSNNREYGVLLFLSLFVKHPEYLPMFRNFRAKHVAALKDDPAFRAHGCAVGYHLTSMVDNISDPATFEVLVRRNATEHLRRKGVRPHHFQVMGECVIDVLQAKEDRLMTPAAVDAWKKFLSVSLSRVERG</sequence>
<protein>
    <submittedName>
        <fullName evidence="1">Uncharacterized protein</fullName>
    </submittedName>
</protein>
<dbReference type="EMBL" id="CM023484">
    <property type="protein sequence ID" value="KAH6933158.1"/>
    <property type="molecule type" value="Genomic_DNA"/>
</dbReference>
<gene>
    <name evidence="1" type="ORF">HPB50_012527</name>
</gene>
<evidence type="ECO:0000313" key="1">
    <source>
        <dbReference type="EMBL" id="KAH6933158.1"/>
    </source>
</evidence>
<proteinExistence type="predicted"/>
<organism evidence="1 2">
    <name type="scientific">Hyalomma asiaticum</name>
    <name type="common">Tick</name>
    <dbReference type="NCBI Taxonomy" id="266040"/>
    <lineage>
        <taxon>Eukaryota</taxon>
        <taxon>Metazoa</taxon>
        <taxon>Ecdysozoa</taxon>
        <taxon>Arthropoda</taxon>
        <taxon>Chelicerata</taxon>
        <taxon>Arachnida</taxon>
        <taxon>Acari</taxon>
        <taxon>Parasitiformes</taxon>
        <taxon>Ixodida</taxon>
        <taxon>Ixodoidea</taxon>
        <taxon>Ixodidae</taxon>
        <taxon>Hyalomminae</taxon>
        <taxon>Hyalomma</taxon>
    </lineage>
</organism>
<evidence type="ECO:0000313" key="2">
    <source>
        <dbReference type="Proteomes" id="UP000821845"/>
    </source>
</evidence>
<reference evidence="1" key="1">
    <citation type="submission" date="2020-05" db="EMBL/GenBank/DDBJ databases">
        <title>Large-scale comparative analyses of tick genomes elucidate their genetic diversity and vector capacities.</title>
        <authorList>
            <person name="Jia N."/>
            <person name="Wang J."/>
            <person name="Shi W."/>
            <person name="Du L."/>
            <person name="Sun Y."/>
            <person name="Zhan W."/>
            <person name="Jiang J."/>
            <person name="Wang Q."/>
            <person name="Zhang B."/>
            <person name="Ji P."/>
            <person name="Sakyi L.B."/>
            <person name="Cui X."/>
            <person name="Yuan T."/>
            <person name="Jiang B."/>
            <person name="Yang W."/>
            <person name="Lam T.T.-Y."/>
            <person name="Chang Q."/>
            <person name="Ding S."/>
            <person name="Wang X."/>
            <person name="Zhu J."/>
            <person name="Ruan X."/>
            <person name="Zhao L."/>
            <person name="Wei J."/>
            <person name="Que T."/>
            <person name="Du C."/>
            <person name="Cheng J."/>
            <person name="Dai P."/>
            <person name="Han X."/>
            <person name="Huang E."/>
            <person name="Gao Y."/>
            <person name="Liu J."/>
            <person name="Shao H."/>
            <person name="Ye R."/>
            <person name="Li L."/>
            <person name="Wei W."/>
            <person name="Wang X."/>
            <person name="Wang C."/>
            <person name="Yang T."/>
            <person name="Huo Q."/>
            <person name="Li W."/>
            <person name="Guo W."/>
            <person name="Chen H."/>
            <person name="Zhou L."/>
            <person name="Ni X."/>
            <person name="Tian J."/>
            <person name="Zhou Y."/>
            <person name="Sheng Y."/>
            <person name="Liu T."/>
            <person name="Pan Y."/>
            <person name="Xia L."/>
            <person name="Li J."/>
            <person name="Zhao F."/>
            <person name="Cao W."/>
        </authorList>
    </citation>
    <scope>NUCLEOTIDE SEQUENCE</scope>
    <source>
        <strain evidence="1">Hyas-2018</strain>
    </source>
</reference>
<keyword evidence="2" id="KW-1185">Reference proteome</keyword>